<keyword evidence="2" id="KW-1185">Reference proteome</keyword>
<organism evidence="1 2">
    <name type="scientific">Mesorhizobium shonense</name>
    <dbReference type="NCBI Taxonomy" id="1209948"/>
    <lineage>
        <taxon>Bacteria</taxon>
        <taxon>Pseudomonadati</taxon>
        <taxon>Pseudomonadota</taxon>
        <taxon>Alphaproteobacteria</taxon>
        <taxon>Hyphomicrobiales</taxon>
        <taxon>Phyllobacteriaceae</taxon>
        <taxon>Mesorhizobium</taxon>
    </lineage>
</organism>
<sequence>MGCEQAAELVTIEKAEVLPETVCVHGAMRDDFGE</sequence>
<evidence type="ECO:0000313" key="2">
    <source>
        <dbReference type="Proteomes" id="UP001549036"/>
    </source>
</evidence>
<accession>A0ABV2I1Y0</accession>
<proteinExistence type="predicted"/>
<dbReference type="EMBL" id="JBEPLM010000018">
    <property type="protein sequence ID" value="MET3596870.1"/>
    <property type="molecule type" value="Genomic_DNA"/>
</dbReference>
<name>A0ABV2I1Y0_9HYPH</name>
<comment type="caution">
    <text evidence="1">The sequence shown here is derived from an EMBL/GenBank/DDBJ whole genome shotgun (WGS) entry which is preliminary data.</text>
</comment>
<reference evidence="1 2" key="1">
    <citation type="submission" date="2024-06" db="EMBL/GenBank/DDBJ databases">
        <title>Genomic Encyclopedia of Type Strains, Phase IV (KMG-IV): sequencing the most valuable type-strain genomes for metagenomic binning, comparative biology and taxonomic classification.</title>
        <authorList>
            <person name="Goeker M."/>
        </authorList>
    </citation>
    <scope>NUCLEOTIDE SEQUENCE [LARGE SCALE GENOMIC DNA]</scope>
    <source>
        <strain evidence="1 2">DSM 29846</strain>
    </source>
</reference>
<gene>
    <name evidence="1" type="ORF">ABID26_006294</name>
</gene>
<evidence type="ECO:0000313" key="1">
    <source>
        <dbReference type="EMBL" id="MET3596870.1"/>
    </source>
</evidence>
<dbReference type="Proteomes" id="UP001549036">
    <property type="component" value="Unassembled WGS sequence"/>
</dbReference>
<protein>
    <submittedName>
        <fullName evidence="1">Uncharacterized protein</fullName>
    </submittedName>
</protein>